<evidence type="ECO:0000313" key="10">
    <source>
        <dbReference type="Proteomes" id="UP000594121"/>
    </source>
</evidence>
<feature type="domain" description="Glycosyl transferase family 1" evidence="7">
    <location>
        <begin position="217"/>
        <end position="386"/>
    </location>
</feature>
<dbReference type="AlphaFoldDB" id="A0A7L9FII8"/>
<dbReference type="PANTHER" id="PTHR47779">
    <property type="entry name" value="SYNTHASE (CCG-9), PUTATIVE (AFU_ORTHOLOGUE AFUA_3G12100)-RELATED"/>
    <property type="match status" value="1"/>
</dbReference>
<protein>
    <submittedName>
        <fullName evidence="9">Glycosyltransferase</fullName>
    </submittedName>
</protein>
<dbReference type="SUPFAM" id="SSF53756">
    <property type="entry name" value="UDP-Glycosyltransferase/glycogen phosphorylase"/>
    <property type="match status" value="1"/>
</dbReference>
<dbReference type="GO" id="GO:0016757">
    <property type="term" value="F:glycosyltransferase activity"/>
    <property type="evidence" value="ECO:0007669"/>
    <property type="project" value="UniProtKB-KW"/>
</dbReference>
<dbReference type="Pfam" id="PF00534">
    <property type="entry name" value="Glycos_transf_1"/>
    <property type="match status" value="1"/>
</dbReference>
<proteinExistence type="inferred from homology"/>
<dbReference type="GeneID" id="59148538"/>
<dbReference type="Pfam" id="PF21269">
    <property type="entry name" value="TreT_GT1"/>
    <property type="match status" value="1"/>
</dbReference>
<dbReference type="GO" id="GO:0006006">
    <property type="term" value="P:glucose metabolic process"/>
    <property type="evidence" value="ECO:0007669"/>
    <property type="project" value="UniProtKB-KW"/>
</dbReference>
<evidence type="ECO:0000313" key="9">
    <source>
        <dbReference type="EMBL" id="QOJ79172.1"/>
    </source>
</evidence>
<organism evidence="9 10">
    <name type="scientific">Infirmifilum lucidum</name>
    <dbReference type="NCBI Taxonomy" id="2776706"/>
    <lineage>
        <taxon>Archaea</taxon>
        <taxon>Thermoproteota</taxon>
        <taxon>Thermoprotei</taxon>
        <taxon>Thermofilales</taxon>
        <taxon>Thermofilaceae</taxon>
        <taxon>Infirmifilum</taxon>
    </lineage>
</organism>
<keyword evidence="10" id="KW-1185">Reference proteome</keyword>
<dbReference type="KEGG" id="thel:IG193_01540"/>
<accession>A0A7L9FII8</accession>
<dbReference type="InterPro" id="IPR052078">
    <property type="entry name" value="Trehalose_Metab_GTase"/>
</dbReference>
<evidence type="ECO:0000256" key="2">
    <source>
        <dbReference type="ARBA" id="ARBA00011738"/>
    </source>
</evidence>
<reference evidence="9 10" key="1">
    <citation type="submission" date="2020-10" db="EMBL/GenBank/DDBJ databases">
        <title>Thermofilum lucidum 3507LT sp. nov. a novel member of Thermofilaceae family isolated from Chile hot spring, and proposal of description order Thermofilales.</title>
        <authorList>
            <person name="Zayulina K.S."/>
            <person name="Elcheninov A.G."/>
            <person name="Toshchakov S.V."/>
            <person name="Kublanov I.V."/>
        </authorList>
    </citation>
    <scope>NUCLEOTIDE SEQUENCE [LARGE SCALE GENOMIC DNA]</scope>
    <source>
        <strain evidence="9 10">3507LT</strain>
    </source>
</reference>
<keyword evidence="3" id="KW-0313">Glucose metabolism</keyword>
<evidence type="ECO:0000259" key="8">
    <source>
        <dbReference type="Pfam" id="PF21269"/>
    </source>
</evidence>
<dbReference type="PANTHER" id="PTHR47779:SF1">
    <property type="entry name" value="SYNTHASE (CCG-9), PUTATIVE (AFU_ORTHOLOGUE AFUA_3G12100)-RELATED"/>
    <property type="match status" value="1"/>
</dbReference>
<evidence type="ECO:0000256" key="1">
    <source>
        <dbReference type="ARBA" id="ARBA00009481"/>
    </source>
</evidence>
<evidence type="ECO:0000259" key="7">
    <source>
        <dbReference type="Pfam" id="PF00534"/>
    </source>
</evidence>
<dbReference type="FunCoup" id="A0A7L9FII8">
    <property type="interactions" value="6"/>
</dbReference>
<comment type="subunit">
    <text evidence="2">Homodimer.</text>
</comment>
<dbReference type="InterPro" id="IPR001296">
    <property type="entry name" value="Glyco_trans_1"/>
</dbReference>
<dbReference type="Proteomes" id="UP000594121">
    <property type="component" value="Chromosome"/>
</dbReference>
<dbReference type="RefSeq" id="WP_192819144.1">
    <property type="nucleotide sequence ID" value="NZ_CP062310.1"/>
</dbReference>
<keyword evidence="5 9" id="KW-0808">Transferase</keyword>
<comment type="similarity">
    <text evidence="1">Belongs to the glycosyltransferase group 1 family. Glycosyltransferase 4 subfamily.</text>
</comment>
<evidence type="ECO:0000256" key="5">
    <source>
        <dbReference type="ARBA" id="ARBA00022679"/>
    </source>
</evidence>
<name>A0A7L9FII8_9CREN</name>
<sequence length="410" mass="46974">MRAQPKYSRRVEDYREIIGDKAYNELIQIASKLEGKRLVHVNSTSYGGGVAEILHSVVPLMRSLGIDAEWQVLEAEQDFFQVTKKIHNALQGNRKLELTEEERRKYLEWNRYNAEILDLDADIVLIHDPQPMAIPFYARKRGRVWVWRCHIDLSSPNEKVYKFVSQFLPLYNGVIVHSEEYVKPEFENRVLISPPSIDPLSDKNKPLEPKLVESIAGKFGVDPAKPVLAKVARFDPWKDVFSAVDVYRIVAKRYPEAQLLLISSMARDDPEGTVFYRKVVEYVAGDRNVFILTDEQGVHDIEVNAFQRITTVGLHTAVKEGFGLAVTEFLWKNVPVVARPVGGVKKQVIENVTGLTGWSPEELSEKVLHLLRNPEDRARLGRAGREHVLENFVITRHTQRYLSFTYSLLS</sequence>
<dbReference type="InParanoid" id="A0A7L9FII8"/>
<evidence type="ECO:0000256" key="6">
    <source>
        <dbReference type="ARBA" id="ARBA00023277"/>
    </source>
</evidence>
<gene>
    <name evidence="9" type="ORF">IG193_01540</name>
</gene>
<dbReference type="Gene3D" id="3.40.50.2000">
    <property type="entry name" value="Glycogen Phosphorylase B"/>
    <property type="match status" value="2"/>
</dbReference>
<keyword evidence="6" id="KW-0119">Carbohydrate metabolism</keyword>
<evidence type="ECO:0000256" key="4">
    <source>
        <dbReference type="ARBA" id="ARBA00022676"/>
    </source>
</evidence>
<evidence type="ECO:0000256" key="3">
    <source>
        <dbReference type="ARBA" id="ARBA00022526"/>
    </source>
</evidence>
<feature type="domain" description="Trehalose synthase N-terminal" evidence="8">
    <location>
        <begin position="40"/>
        <end position="183"/>
    </location>
</feature>
<dbReference type="EMBL" id="CP062310">
    <property type="protein sequence ID" value="QOJ79172.1"/>
    <property type="molecule type" value="Genomic_DNA"/>
</dbReference>
<dbReference type="InterPro" id="IPR049438">
    <property type="entry name" value="TreT_GT1"/>
</dbReference>
<keyword evidence="4" id="KW-0328">Glycosyltransferase</keyword>